<proteinExistence type="predicted"/>
<accession>A6F1A9</accession>
<gene>
    <name evidence="1" type="ORF">MDG893_00150</name>
</gene>
<protein>
    <submittedName>
        <fullName evidence="1">Uncharacterized protein</fullName>
    </submittedName>
</protein>
<evidence type="ECO:0000313" key="2">
    <source>
        <dbReference type="Proteomes" id="UP000005856"/>
    </source>
</evidence>
<keyword evidence="2" id="KW-1185">Reference proteome</keyword>
<dbReference type="AntiFam" id="ANF00062">
    <property type="entry name" value="Shadow ORF (opposite ABC transporter protein)"/>
</dbReference>
<dbReference type="AlphaFoldDB" id="A6F1A9"/>
<name>A6F1A9_9GAMM</name>
<reference evidence="1 2" key="1">
    <citation type="submission" date="2007-06" db="EMBL/GenBank/DDBJ databases">
        <authorList>
            <person name="Green D."/>
            <person name="Ferriera S."/>
            <person name="Johnson J."/>
            <person name="Kravitz S."/>
            <person name="Beeson K."/>
            <person name="Sutton G."/>
            <person name="Rogers Y.-H."/>
            <person name="Friedman R."/>
            <person name="Frazier M."/>
            <person name="Venter J.C."/>
        </authorList>
    </citation>
    <scope>NUCLEOTIDE SEQUENCE [LARGE SCALE GENOMIC DNA]</scope>
    <source>
        <strain evidence="1 2">DG893</strain>
    </source>
</reference>
<dbReference type="EMBL" id="ABCP01000017">
    <property type="protein sequence ID" value="EDM47426.1"/>
    <property type="molecule type" value="Genomic_DNA"/>
</dbReference>
<evidence type="ECO:0000313" key="1">
    <source>
        <dbReference type="EMBL" id="EDM47426.1"/>
    </source>
</evidence>
<dbReference type="Proteomes" id="UP000005856">
    <property type="component" value="Unassembled WGS sequence"/>
</dbReference>
<organism evidence="1 2">
    <name type="scientific">Marinobacter algicola DG893</name>
    <dbReference type="NCBI Taxonomy" id="443152"/>
    <lineage>
        <taxon>Bacteria</taxon>
        <taxon>Pseudomonadati</taxon>
        <taxon>Pseudomonadota</taxon>
        <taxon>Gammaproteobacteria</taxon>
        <taxon>Pseudomonadales</taxon>
        <taxon>Marinobacteraceae</taxon>
        <taxon>Marinobacter</taxon>
    </lineage>
</organism>
<comment type="caution">
    <text evidence="1">The sequence shown here is derived from an EMBL/GenBank/DDBJ whole genome shotgun (WGS) entry which is preliminary data.</text>
</comment>
<dbReference type="eggNOG" id="ENOG50333JX">
    <property type="taxonomic scope" value="Bacteria"/>
</dbReference>
<sequence>MKITRSATVLAKPISWVTHNMVMPLPANSIMTSSTSLIISGSSADVGSSNSMIFGFMHSARAIATRCCWPPESWPGNLLAWSGIFTRSRYSIAVASASLRGVFRTQIGDRQQFSSTVRCGNRLKC</sequence>